<organism evidence="1 2">
    <name type="scientific">Polymorphobacter multimanifer</name>
    <dbReference type="NCBI Taxonomy" id="1070431"/>
    <lineage>
        <taxon>Bacteria</taxon>
        <taxon>Pseudomonadati</taxon>
        <taxon>Pseudomonadota</taxon>
        <taxon>Alphaproteobacteria</taxon>
        <taxon>Sphingomonadales</taxon>
        <taxon>Sphingosinicellaceae</taxon>
        <taxon>Polymorphobacter</taxon>
    </lineage>
</organism>
<comment type="caution">
    <text evidence="1">The sequence shown here is derived from an EMBL/GenBank/DDBJ whole genome shotgun (WGS) entry which is preliminary data.</text>
</comment>
<protein>
    <submittedName>
        <fullName evidence="1">Uncharacterized protein</fullName>
    </submittedName>
</protein>
<accession>A0A841L2D9</accession>
<dbReference type="EMBL" id="JACIIV010000007">
    <property type="protein sequence ID" value="MBB6226979.1"/>
    <property type="molecule type" value="Genomic_DNA"/>
</dbReference>
<evidence type="ECO:0000313" key="1">
    <source>
        <dbReference type="EMBL" id="MBB6226979.1"/>
    </source>
</evidence>
<dbReference type="Proteomes" id="UP000538147">
    <property type="component" value="Unassembled WGS sequence"/>
</dbReference>
<dbReference type="AlphaFoldDB" id="A0A841L2D9"/>
<name>A0A841L2D9_9SPHN</name>
<proteinExistence type="predicted"/>
<keyword evidence="2" id="KW-1185">Reference proteome</keyword>
<sequence>MRRLAFAALLLASAAEAREAPGRAIADVVAVPGPLYRGR</sequence>
<evidence type="ECO:0000313" key="2">
    <source>
        <dbReference type="Proteomes" id="UP000538147"/>
    </source>
</evidence>
<reference evidence="1 2" key="1">
    <citation type="submission" date="2020-08" db="EMBL/GenBank/DDBJ databases">
        <title>Genomic Encyclopedia of Type Strains, Phase IV (KMG-IV): sequencing the most valuable type-strain genomes for metagenomic binning, comparative biology and taxonomic classification.</title>
        <authorList>
            <person name="Goeker M."/>
        </authorList>
    </citation>
    <scope>NUCLEOTIDE SEQUENCE [LARGE SCALE GENOMIC DNA]</scope>
    <source>
        <strain evidence="1 2">DSM 102189</strain>
    </source>
</reference>
<gene>
    <name evidence="1" type="ORF">FHS79_001141</name>
</gene>